<dbReference type="AlphaFoldDB" id="A0AB34G1E1"/>
<dbReference type="GO" id="GO:0016787">
    <property type="term" value="F:hydrolase activity"/>
    <property type="evidence" value="ECO:0007669"/>
    <property type="project" value="UniProtKB-KW"/>
</dbReference>
<feature type="region of interest" description="Disordered" evidence="5">
    <location>
        <begin position="1"/>
        <end position="124"/>
    </location>
</feature>
<dbReference type="Proteomes" id="UP001163105">
    <property type="component" value="Unassembled WGS sequence"/>
</dbReference>
<dbReference type="GO" id="GO:0005634">
    <property type="term" value="C:nucleus"/>
    <property type="evidence" value="ECO:0007669"/>
    <property type="project" value="TreeGrafter"/>
</dbReference>
<evidence type="ECO:0000259" key="6">
    <source>
        <dbReference type="PROSITE" id="PS51194"/>
    </source>
</evidence>
<feature type="compositionally biased region" description="Acidic residues" evidence="5">
    <location>
        <begin position="15"/>
        <end position="26"/>
    </location>
</feature>
<evidence type="ECO:0000256" key="5">
    <source>
        <dbReference type="SAM" id="MobiDB-lite"/>
    </source>
</evidence>
<keyword evidence="3" id="KW-0347">Helicase</keyword>
<feature type="domain" description="Helicase C-terminal" evidence="6">
    <location>
        <begin position="584"/>
        <end position="752"/>
    </location>
</feature>
<accession>A0AB34G1E1</accession>
<gene>
    <name evidence="7" type="ORF">O9K51_03351</name>
</gene>
<evidence type="ECO:0000313" key="7">
    <source>
        <dbReference type="EMBL" id="KAJ6444949.1"/>
    </source>
</evidence>
<dbReference type="CDD" id="cd18793">
    <property type="entry name" value="SF2_C_SNF"/>
    <property type="match status" value="1"/>
</dbReference>
<feature type="compositionally biased region" description="Polar residues" evidence="5">
    <location>
        <begin position="92"/>
        <end position="109"/>
    </location>
</feature>
<dbReference type="PROSITE" id="PS51194">
    <property type="entry name" value="HELICASE_CTER"/>
    <property type="match status" value="1"/>
</dbReference>
<keyword evidence="4" id="KW-0067">ATP-binding</keyword>
<evidence type="ECO:0000256" key="3">
    <source>
        <dbReference type="ARBA" id="ARBA00022806"/>
    </source>
</evidence>
<dbReference type="GO" id="GO:0008094">
    <property type="term" value="F:ATP-dependent activity, acting on DNA"/>
    <property type="evidence" value="ECO:0007669"/>
    <property type="project" value="TreeGrafter"/>
</dbReference>
<evidence type="ECO:0000256" key="4">
    <source>
        <dbReference type="ARBA" id="ARBA00022840"/>
    </source>
</evidence>
<dbReference type="InterPro" id="IPR050628">
    <property type="entry name" value="SNF2_RAD54_helicase_TF"/>
</dbReference>
<dbReference type="GO" id="GO:0006281">
    <property type="term" value="P:DNA repair"/>
    <property type="evidence" value="ECO:0007669"/>
    <property type="project" value="TreeGrafter"/>
</dbReference>
<evidence type="ECO:0000256" key="2">
    <source>
        <dbReference type="ARBA" id="ARBA00022801"/>
    </source>
</evidence>
<organism evidence="7 8">
    <name type="scientific">Purpureocillium lavendulum</name>
    <dbReference type="NCBI Taxonomy" id="1247861"/>
    <lineage>
        <taxon>Eukaryota</taxon>
        <taxon>Fungi</taxon>
        <taxon>Dikarya</taxon>
        <taxon>Ascomycota</taxon>
        <taxon>Pezizomycotina</taxon>
        <taxon>Sordariomycetes</taxon>
        <taxon>Hypocreomycetidae</taxon>
        <taxon>Hypocreales</taxon>
        <taxon>Ophiocordycipitaceae</taxon>
        <taxon>Purpureocillium</taxon>
    </lineage>
</organism>
<dbReference type="Gene3D" id="3.40.50.300">
    <property type="entry name" value="P-loop containing nucleotide triphosphate hydrolases"/>
    <property type="match status" value="1"/>
</dbReference>
<reference evidence="7" key="1">
    <citation type="submission" date="2023-01" db="EMBL/GenBank/DDBJ databases">
        <title>The growth and conidiation of Purpureocillium lavendulum are regulated by nitrogen source and histone H3K14 acetylation.</title>
        <authorList>
            <person name="Tang P."/>
            <person name="Han J."/>
            <person name="Zhang C."/>
            <person name="Tang P."/>
            <person name="Qi F."/>
            <person name="Zhang K."/>
            <person name="Liang L."/>
        </authorList>
    </citation>
    <scope>NUCLEOTIDE SEQUENCE</scope>
    <source>
        <strain evidence="7">YMF1.00683</strain>
    </source>
</reference>
<dbReference type="Pfam" id="PF00271">
    <property type="entry name" value="Helicase_C"/>
    <property type="match status" value="1"/>
</dbReference>
<sequence length="779" mass="87629">MDFEVSVEGDRPDNTTDEPSSEDEEDQNVKRQSASSGLSKPKTAQAKKMNPKQYFASKLHRWQQGGHQVQSRGAGHQDPAGETNPDVIEGMTAQNEMSNSFGNHHQNTAAECFPSSEDDAPPKTNDEMIRHLRAKGRTIPANTPEYRQYQADVNNLEDAMRCFGYNATKPKDGGWRFREMMTSLRPAQLVGVRWMMERKTIMAVACSLGNRPDKEELRRFSNATLVVVTGSTDASRWVSEIKEHCKAKWFEDTILYKTDGTVSKKFVSQAIFVIATLQQVRDDFDGKGENKVNQKFMDLISRAMLRRKRDHIFLGKPLNEIHEYEVHDIRVGMSKEEQILASATNAHFSKTGRTTKTKCSTTGINVGGSDLIKRRQLVSYWPGLDTLFRQEFTLQEIALLRDQLKEMGSEEPLLDQTLANLAEEGAMDRYAAGIERVRHRQSAVHGGRSNMQWAFDLIYYEKKARRWSKCVVCDESLQDLSVVPMLLKECEHGYCLTCFDTANRKKTGEKVYADCEGPGCDKPMTADPDFETLAHIVFDAKLKKFQEPGRDGRNQRIKLDHENGALLLASAMYKDKYPLPQSTKLTVAMAVLETWRLEAPQDKIVVFVQFLQTAKALGLMLNDAGIGFVYLVGNAGPESKARAIEYFWADREEAEEQGRPMCHVMVSTLQAGSQGNNLQVANRAIIVDPWWNNSVEEQAFGRVTRIGQKKKCHFVRILATGGIDDKVTKLQVQKAVEINHALQTDSNSGDGFNRDLTTSGIADIITDGPQDSEEESESD</sequence>
<dbReference type="InterPro" id="IPR027417">
    <property type="entry name" value="P-loop_NTPase"/>
</dbReference>
<keyword evidence="1" id="KW-0547">Nucleotide-binding</keyword>
<dbReference type="GO" id="GO:0005524">
    <property type="term" value="F:ATP binding"/>
    <property type="evidence" value="ECO:0007669"/>
    <property type="project" value="UniProtKB-KW"/>
</dbReference>
<evidence type="ECO:0000313" key="8">
    <source>
        <dbReference type="Proteomes" id="UP001163105"/>
    </source>
</evidence>
<protein>
    <submittedName>
        <fullName evidence="7">P-loop containing nucleoside triphosphate hydrolase</fullName>
    </submittedName>
</protein>
<name>A0AB34G1E1_9HYPO</name>
<dbReference type="EMBL" id="JAQHRD010000002">
    <property type="protein sequence ID" value="KAJ6444949.1"/>
    <property type="molecule type" value="Genomic_DNA"/>
</dbReference>
<dbReference type="PANTHER" id="PTHR45626">
    <property type="entry name" value="TRANSCRIPTION TERMINATION FACTOR 2-RELATED"/>
    <property type="match status" value="1"/>
</dbReference>
<dbReference type="SUPFAM" id="SSF57850">
    <property type="entry name" value="RING/U-box"/>
    <property type="match status" value="1"/>
</dbReference>
<keyword evidence="2 7" id="KW-0378">Hydrolase</keyword>
<dbReference type="GO" id="GO:0004386">
    <property type="term" value="F:helicase activity"/>
    <property type="evidence" value="ECO:0007669"/>
    <property type="project" value="UniProtKB-KW"/>
</dbReference>
<dbReference type="PANTHER" id="PTHR45626:SF17">
    <property type="entry name" value="HELICASE-LIKE TRANSCRIPTION FACTOR"/>
    <property type="match status" value="1"/>
</dbReference>
<dbReference type="InterPro" id="IPR049730">
    <property type="entry name" value="SNF2/RAD54-like_C"/>
</dbReference>
<dbReference type="InterPro" id="IPR001650">
    <property type="entry name" value="Helicase_C-like"/>
</dbReference>
<evidence type="ECO:0000256" key="1">
    <source>
        <dbReference type="ARBA" id="ARBA00022741"/>
    </source>
</evidence>
<comment type="caution">
    <text evidence="7">The sequence shown here is derived from an EMBL/GenBank/DDBJ whole genome shotgun (WGS) entry which is preliminary data.</text>
</comment>
<dbReference type="SUPFAM" id="SSF52540">
    <property type="entry name" value="P-loop containing nucleoside triphosphate hydrolases"/>
    <property type="match status" value="1"/>
</dbReference>
<keyword evidence="8" id="KW-1185">Reference proteome</keyword>
<dbReference type="SMART" id="SM00490">
    <property type="entry name" value="HELICc"/>
    <property type="match status" value="1"/>
</dbReference>
<proteinExistence type="predicted"/>